<feature type="region of interest" description="Disordered" evidence="1">
    <location>
        <begin position="23"/>
        <end position="54"/>
    </location>
</feature>
<name>A0AAU9PEZ3_9ASTR</name>
<accession>A0AAU9PEZ3</accession>
<evidence type="ECO:0000256" key="1">
    <source>
        <dbReference type="SAM" id="MobiDB-lite"/>
    </source>
</evidence>
<proteinExistence type="predicted"/>
<keyword evidence="3" id="KW-1185">Reference proteome</keyword>
<evidence type="ECO:0000313" key="3">
    <source>
        <dbReference type="Proteomes" id="UP001157418"/>
    </source>
</evidence>
<organism evidence="2 3">
    <name type="scientific">Lactuca virosa</name>
    <dbReference type="NCBI Taxonomy" id="75947"/>
    <lineage>
        <taxon>Eukaryota</taxon>
        <taxon>Viridiplantae</taxon>
        <taxon>Streptophyta</taxon>
        <taxon>Embryophyta</taxon>
        <taxon>Tracheophyta</taxon>
        <taxon>Spermatophyta</taxon>
        <taxon>Magnoliopsida</taxon>
        <taxon>eudicotyledons</taxon>
        <taxon>Gunneridae</taxon>
        <taxon>Pentapetalae</taxon>
        <taxon>asterids</taxon>
        <taxon>campanulids</taxon>
        <taxon>Asterales</taxon>
        <taxon>Asteraceae</taxon>
        <taxon>Cichorioideae</taxon>
        <taxon>Cichorieae</taxon>
        <taxon>Lactucinae</taxon>
        <taxon>Lactuca</taxon>
    </lineage>
</organism>
<protein>
    <submittedName>
        <fullName evidence="2">Uncharacterized protein</fullName>
    </submittedName>
</protein>
<dbReference type="Proteomes" id="UP001157418">
    <property type="component" value="Unassembled WGS sequence"/>
</dbReference>
<evidence type="ECO:0000313" key="2">
    <source>
        <dbReference type="EMBL" id="CAH1448617.1"/>
    </source>
</evidence>
<sequence length="118" mass="13438">MLASLKRQNIDVKGLVAEAENWVSEQESSAEDKGKDKCLMSQTEDPVVERGSSSFKDDLAKAAKDSKHLDWDSSSLYQVNKFITYTDNEKSMMFNYLCHHHSKVNQENICLGLRLTHL</sequence>
<dbReference type="AlphaFoldDB" id="A0AAU9PEZ3"/>
<dbReference type="EMBL" id="CAKMRJ010005634">
    <property type="protein sequence ID" value="CAH1448617.1"/>
    <property type="molecule type" value="Genomic_DNA"/>
</dbReference>
<gene>
    <name evidence="2" type="ORF">LVIROSA_LOCUS34148</name>
</gene>
<reference evidence="2 3" key="1">
    <citation type="submission" date="2022-01" db="EMBL/GenBank/DDBJ databases">
        <authorList>
            <person name="Xiong W."/>
            <person name="Schranz E."/>
        </authorList>
    </citation>
    <scope>NUCLEOTIDE SEQUENCE [LARGE SCALE GENOMIC DNA]</scope>
</reference>
<comment type="caution">
    <text evidence="2">The sequence shown here is derived from an EMBL/GenBank/DDBJ whole genome shotgun (WGS) entry which is preliminary data.</text>
</comment>